<feature type="transmembrane region" description="Helical" evidence="1">
    <location>
        <begin position="73"/>
        <end position="94"/>
    </location>
</feature>
<dbReference type="AlphaFoldDB" id="A0ABC8SEX6"/>
<dbReference type="PANTHER" id="PTHR31168:SF1">
    <property type="entry name" value="DUF599 FAMILY PROTEIN"/>
    <property type="match status" value="1"/>
</dbReference>
<organism evidence="2 3">
    <name type="scientific">Ilex paraguariensis</name>
    <name type="common">yerba mate</name>
    <dbReference type="NCBI Taxonomy" id="185542"/>
    <lineage>
        <taxon>Eukaryota</taxon>
        <taxon>Viridiplantae</taxon>
        <taxon>Streptophyta</taxon>
        <taxon>Embryophyta</taxon>
        <taxon>Tracheophyta</taxon>
        <taxon>Spermatophyta</taxon>
        <taxon>Magnoliopsida</taxon>
        <taxon>eudicotyledons</taxon>
        <taxon>Gunneridae</taxon>
        <taxon>Pentapetalae</taxon>
        <taxon>asterids</taxon>
        <taxon>campanulids</taxon>
        <taxon>Aquifoliales</taxon>
        <taxon>Aquifoliaceae</taxon>
        <taxon>Ilex</taxon>
    </lineage>
</organism>
<protein>
    <submittedName>
        <fullName evidence="2">Uncharacterized protein</fullName>
    </submittedName>
</protein>
<keyword evidence="1" id="KW-0812">Transmembrane</keyword>
<dbReference type="PANTHER" id="PTHR31168">
    <property type="entry name" value="OS02G0292800 PROTEIN"/>
    <property type="match status" value="1"/>
</dbReference>
<dbReference type="InterPro" id="IPR006747">
    <property type="entry name" value="DUF599"/>
</dbReference>
<gene>
    <name evidence="2" type="ORF">ILEXP_LOCUS24152</name>
</gene>
<keyword evidence="1" id="KW-1133">Transmembrane helix</keyword>
<keyword evidence="3" id="KW-1185">Reference proteome</keyword>
<reference evidence="2 3" key="1">
    <citation type="submission" date="2024-02" db="EMBL/GenBank/DDBJ databases">
        <authorList>
            <person name="Vignale AGUSTIN F."/>
            <person name="Sosa J E."/>
            <person name="Modenutti C."/>
        </authorList>
    </citation>
    <scope>NUCLEOTIDE SEQUENCE [LARGE SCALE GENOMIC DNA]</scope>
</reference>
<dbReference type="EMBL" id="CAUOFW020002733">
    <property type="protein sequence ID" value="CAK9155746.1"/>
    <property type="molecule type" value="Genomic_DNA"/>
</dbReference>
<dbReference type="Pfam" id="PF04654">
    <property type="entry name" value="DUF599"/>
    <property type="match status" value="1"/>
</dbReference>
<sequence length="124" mass="13770">MRRKRMHDGEYVYIWTVTFSNWPNYGLSPDREAAHSKTFIGINAINRRFWVCAMMEDVSKNGVLAVQTLRNNIMASTVLASMAITLCSVIALLMGSAGGSRSTGLIYAVRSTELGFSIKLFSIL</sequence>
<dbReference type="Proteomes" id="UP001642360">
    <property type="component" value="Unassembled WGS sequence"/>
</dbReference>
<accession>A0ABC8SEX6</accession>
<evidence type="ECO:0000313" key="3">
    <source>
        <dbReference type="Proteomes" id="UP001642360"/>
    </source>
</evidence>
<evidence type="ECO:0000256" key="1">
    <source>
        <dbReference type="SAM" id="Phobius"/>
    </source>
</evidence>
<feature type="non-terminal residue" evidence="2">
    <location>
        <position position="124"/>
    </location>
</feature>
<comment type="caution">
    <text evidence="2">The sequence shown here is derived from an EMBL/GenBank/DDBJ whole genome shotgun (WGS) entry which is preliminary data.</text>
</comment>
<keyword evidence="1" id="KW-0472">Membrane</keyword>
<name>A0ABC8SEX6_9AQUA</name>
<evidence type="ECO:0000313" key="2">
    <source>
        <dbReference type="EMBL" id="CAK9155746.1"/>
    </source>
</evidence>
<proteinExistence type="predicted"/>